<gene>
    <name evidence="4" type="ORF">QBC37DRAFT_429934</name>
</gene>
<evidence type="ECO:0000256" key="1">
    <source>
        <dbReference type="ARBA" id="ARBA00006484"/>
    </source>
</evidence>
<organism evidence="4 5">
    <name type="scientific">Rhypophila decipiens</name>
    <dbReference type="NCBI Taxonomy" id="261697"/>
    <lineage>
        <taxon>Eukaryota</taxon>
        <taxon>Fungi</taxon>
        <taxon>Dikarya</taxon>
        <taxon>Ascomycota</taxon>
        <taxon>Pezizomycotina</taxon>
        <taxon>Sordariomycetes</taxon>
        <taxon>Sordariomycetidae</taxon>
        <taxon>Sordariales</taxon>
        <taxon>Naviculisporaceae</taxon>
        <taxon>Rhypophila</taxon>
    </lineage>
</organism>
<comment type="similarity">
    <text evidence="1">Belongs to the short-chain dehydrogenases/reductases (SDR) family.</text>
</comment>
<dbReference type="EMBL" id="MU858196">
    <property type="protein sequence ID" value="KAK4209722.1"/>
    <property type="molecule type" value="Genomic_DNA"/>
</dbReference>
<keyword evidence="2" id="KW-0521">NADP</keyword>
<dbReference type="PANTHER" id="PTHR24320">
    <property type="entry name" value="RETINOL DEHYDROGENASE"/>
    <property type="match status" value="1"/>
</dbReference>
<evidence type="ECO:0000313" key="4">
    <source>
        <dbReference type="EMBL" id="KAK4209722.1"/>
    </source>
</evidence>
<reference evidence="4" key="2">
    <citation type="submission" date="2023-05" db="EMBL/GenBank/DDBJ databases">
        <authorList>
            <consortium name="Lawrence Berkeley National Laboratory"/>
            <person name="Steindorff A."/>
            <person name="Hensen N."/>
            <person name="Bonometti L."/>
            <person name="Westerberg I."/>
            <person name="Brannstrom I.O."/>
            <person name="Guillou S."/>
            <person name="Cros-Aarteil S."/>
            <person name="Calhoun S."/>
            <person name="Haridas S."/>
            <person name="Kuo A."/>
            <person name="Mondo S."/>
            <person name="Pangilinan J."/>
            <person name="Riley R."/>
            <person name="Labutti K."/>
            <person name="Andreopoulos B."/>
            <person name="Lipzen A."/>
            <person name="Chen C."/>
            <person name="Yanf M."/>
            <person name="Daum C."/>
            <person name="Ng V."/>
            <person name="Clum A."/>
            <person name="Ohm R."/>
            <person name="Martin F."/>
            <person name="Silar P."/>
            <person name="Natvig D."/>
            <person name="Lalanne C."/>
            <person name="Gautier V."/>
            <person name="Ament-Velasquez S.L."/>
            <person name="Kruys A."/>
            <person name="Hutchinson M.I."/>
            <person name="Powell A.J."/>
            <person name="Barry K."/>
            <person name="Miller A.N."/>
            <person name="Grigoriev I.V."/>
            <person name="Debuchy R."/>
            <person name="Gladieux P."/>
            <person name="Thoren M.H."/>
            <person name="Johannesson H."/>
        </authorList>
    </citation>
    <scope>NUCLEOTIDE SEQUENCE</scope>
    <source>
        <strain evidence="4">PSN293</strain>
    </source>
</reference>
<dbReference type="InterPro" id="IPR002347">
    <property type="entry name" value="SDR_fam"/>
</dbReference>
<name>A0AAN7B4I6_9PEZI</name>
<evidence type="ECO:0000313" key="5">
    <source>
        <dbReference type="Proteomes" id="UP001301769"/>
    </source>
</evidence>
<reference evidence="4" key="1">
    <citation type="journal article" date="2023" name="Mol. Phylogenet. Evol.">
        <title>Genome-scale phylogeny and comparative genomics of the fungal order Sordariales.</title>
        <authorList>
            <person name="Hensen N."/>
            <person name="Bonometti L."/>
            <person name="Westerberg I."/>
            <person name="Brannstrom I.O."/>
            <person name="Guillou S."/>
            <person name="Cros-Aarteil S."/>
            <person name="Calhoun S."/>
            <person name="Haridas S."/>
            <person name="Kuo A."/>
            <person name="Mondo S."/>
            <person name="Pangilinan J."/>
            <person name="Riley R."/>
            <person name="LaButti K."/>
            <person name="Andreopoulos B."/>
            <person name="Lipzen A."/>
            <person name="Chen C."/>
            <person name="Yan M."/>
            <person name="Daum C."/>
            <person name="Ng V."/>
            <person name="Clum A."/>
            <person name="Steindorff A."/>
            <person name="Ohm R.A."/>
            <person name="Martin F."/>
            <person name="Silar P."/>
            <person name="Natvig D.O."/>
            <person name="Lalanne C."/>
            <person name="Gautier V."/>
            <person name="Ament-Velasquez S.L."/>
            <person name="Kruys A."/>
            <person name="Hutchinson M.I."/>
            <person name="Powell A.J."/>
            <person name="Barry K."/>
            <person name="Miller A.N."/>
            <person name="Grigoriev I.V."/>
            <person name="Debuchy R."/>
            <person name="Gladieux P."/>
            <person name="Hiltunen Thoren M."/>
            <person name="Johannesson H."/>
        </authorList>
    </citation>
    <scope>NUCLEOTIDE SEQUENCE</scope>
    <source>
        <strain evidence="4">PSN293</strain>
    </source>
</reference>
<dbReference type="PANTHER" id="PTHR24320:SF252">
    <property type="entry name" value="DEHYDROGENASE_REDUCTASE FAMILY PROTEIN, PUTATIVE (AFU_ORTHOLOGUE AFUA_3G08550)-RELATED"/>
    <property type="match status" value="1"/>
</dbReference>
<dbReference type="Proteomes" id="UP001301769">
    <property type="component" value="Unassembled WGS sequence"/>
</dbReference>
<dbReference type="AlphaFoldDB" id="A0AAN7B4I6"/>
<proteinExistence type="inferred from homology"/>
<dbReference type="SUPFAM" id="SSF51735">
    <property type="entry name" value="NAD(P)-binding Rossmann-fold domains"/>
    <property type="match status" value="1"/>
</dbReference>
<keyword evidence="3" id="KW-0560">Oxidoreductase</keyword>
<evidence type="ECO:0000256" key="2">
    <source>
        <dbReference type="ARBA" id="ARBA00022857"/>
    </source>
</evidence>
<accession>A0AAN7B4I6</accession>
<dbReference type="Gene3D" id="3.40.50.720">
    <property type="entry name" value="NAD(P)-binding Rossmann-like Domain"/>
    <property type="match status" value="1"/>
</dbReference>
<sequence length="376" mass="41073">MTATTTTTTSPPKSLSLGMRLQTGPVRLFLASQFCAKIEPVALSPTTSLAGKSAIITGGASGIGYHASRQLLGLGLSRLILAVRSPEKAESVTEQFRKEFPSSKIKIEIWQLEMTSYASIQAFSRRVKSEAPDVDIVILNAGVTHMNFEVNAETGHERVVQVNYLSTVLLAVLLLPTLTAAAAQKQQQQQQQHDGKKQQQLKRLTIVGSGVAYMTKIPNREKRPFLASFDDLKVQAWDPSERYCTSKALLHLFLVQLLEYLPSADNTGVVVNIVCPGYCKGSGLHRDSEGVMGMLLAASKSLTGRTPEEGAMSYVDAVVVKGKESHVCFLLDCKVMPFMNMVYTSEGETLMNVLWDETMAELEFAGARGILEGLRK</sequence>
<dbReference type="GO" id="GO:0016491">
    <property type="term" value="F:oxidoreductase activity"/>
    <property type="evidence" value="ECO:0007669"/>
    <property type="project" value="UniProtKB-KW"/>
</dbReference>
<comment type="caution">
    <text evidence="4">The sequence shown here is derived from an EMBL/GenBank/DDBJ whole genome shotgun (WGS) entry which is preliminary data.</text>
</comment>
<protein>
    <submittedName>
        <fullName evidence="4">Uncharacterized protein</fullName>
    </submittedName>
</protein>
<dbReference type="Pfam" id="PF00106">
    <property type="entry name" value="adh_short"/>
    <property type="match status" value="1"/>
</dbReference>
<evidence type="ECO:0000256" key="3">
    <source>
        <dbReference type="ARBA" id="ARBA00023002"/>
    </source>
</evidence>
<dbReference type="InterPro" id="IPR036291">
    <property type="entry name" value="NAD(P)-bd_dom_sf"/>
</dbReference>
<dbReference type="PRINTS" id="PR00081">
    <property type="entry name" value="GDHRDH"/>
</dbReference>
<keyword evidence="5" id="KW-1185">Reference proteome</keyword>